<comment type="caution">
    <text evidence="6">The sequence shown here is derived from an EMBL/GenBank/DDBJ whole genome shotgun (WGS) entry which is preliminary data.</text>
</comment>
<feature type="transmembrane region" description="Helical" evidence="5">
    <location>
        <begin position="84"/>
        <end position="105"/>
    </location>
</feature>
<feature type="transmembrane region" description="Helical" evidence="5">
    <location>
        <begin position="125"/>
        <end position="144"/>
    </location>
</feature>
<evidence type="ECO:0000313" key="7">
    <source>
        <dbReference type="Proteomes" id="UP001419268"/>
    </source>
</evidence>
<dbReference type="GO" id="GO:0006506">
    <property type="term" value="P:GPI anchor biosynthetic process"/>
    <property type="evidence" value="ECO:0007669"/>
    <property type="project" value="InterPro"/>
</dbReference>
<dbReference type="GO" id="GO:0072659">
    <property type="term" value="P:protein localization to plasma membrane"/>
    <property type="evidence" value="ECO:0007669"/>
    <property type="project" value="TreeGrafter"/>
</dbReference>
<evidence type="ECO:0000313" key="6">
    <source>
        <dbReference type="EMBL" id="KAK9093976.1"/>
    </source>
</evidence>
<gene>
    <name evidence="6" type="ORF">Scep_025445</name>
</gene>
<keyword evidence="2 5" id="KW-0812">Transmembrane</keyword>
<evidence type="ECO:0000256" key="4">
    <source>
        <dbReference type="ARBA" id="ARBA00023136"/>
    </source>
</evidence>
<dbReference type="GO" id="GO:0032216">
    <property type="term" value="F:glucosaminyl-phosphatidylinositol O-acyltransferase activity"/>
    <property type="evidence" value="ECO:0007669"/>
    <property type="project" value="TreeGrafter"/>
</dbReference>
<sequence>MDSLLGSSKSNKVLKEEFVSNLTGSSLIEIAAHSAIVPALILLRHLLDFNNIQDHVYASTASMKKDDDAISSSSSRRKEVLSEWAEICGVSLMILLLLFILVKRFSSGSFDSGHESIHYIRKVISSYRVSMMIVTCLCILAVDFKIYPRRYAKTETYGTGLDQIVSVVWAFWTVQNAFYFSQEVAAINTGWPSALAAASWIAASKFYCGYEVLGSLSYWSLLGKQLILWKKFWPKDKQQSLDKLLTVIFDKCIERVSRRMCNLSYITFILAQNFQVLAILTLIDFIPGKRRSVLEEAFNQNLLGIFLLANILTGLVNMQFDTIAASSTTALAILFSYSFILCIAAGFTAYSGIKMKFW</sequence>
<evidence type="ECO:0000256" key="5">
    <source>
        <dbReference type="SAM" id="Phobius"/>
    </source>
</evidence>
<protein>
    <submittedName>
        <fullName evidence="6">Uncharacterized protein</fullName>
    </submittedName>
</protein>
<organism evidence="6 7">
    <name type="scientific">Stephania cephalantha</name>
    <dbReference type="NCBI Taxonomy" id="152367"/>
    <lineage>
        <taxon>Eukaryota</taxon>
        <taxon>Viridiplantae</taxon>
        <taxon>Streptophyta</taxon>
        <taxon>Embryophyta</taxon>
        <taxon>Tracheophyta</taxon>
        <taxon>Spermatophyta</taxon>
        <taxon>Magnoliopsida</taxon>
        <taxon>Ranunculales</taxon>
        <taxon>Menispermaceae</taxon>
        <taxon>Menispermoideae</taxon>
        <taxon>Cissampelideae</taxon>
        <taxon>Stephania</taxon>
    </lineage>
</organism>
<comment type="subcellular location">
    <subcellularLocation>
        <location evidence="1">Membrane</location>
        <topology evidence="1">Multi-pass membrane protein</topology>
    </subcellularLocation>
</comment>
<feature type="transmembrane region" description="Helical" evidence="5">
    <location>
        <begin position="330"/>
        <end position="353"/>
    </location>
</feature>
<evidence type="ECO:0000256" key="1">
    <source>
        <dbReference type="ARBA" id="ARBA00004141"/>
    </source>
</evidence>
<dbReference type="EMBL" id="JBBNAG010000011">
    <property type="protein sequence ID" value="KAK9093976.1"/>
    <property type="molecule type" value="Genomic_DNA"/>
</dbReference>
<dbReference type="AlphaFoldDB" id="A0AAP0HRK5"/>
<evidence type="ECO:0000256" key="3">
    <source>
        <dbReference type="ARBA" id="ARBA00022989"/>
    </source>
</evidence>
<name>A0AAP0HRK5_9MAGN</name>
<accession>A0AAP0HRK5</accession>
<feature type="transmembrane region" description="Helical" evidence="5">
    <location>
        <begin position="298"/>
        <end position="318"/>
    </location>
</feature>
<keyword evidence="7" id="KW-1185">Reference proteome</keyword>
<dbReference type="Proteomes" id="UP001419268">
    <property type="component" value="Unassembled WGS sequence"/>
</dbReference>
<evidence type="ECO:0000256" key="2">
    <source>
        <dbReference type="ARBA" id="ARBA00022692"/>
    </source>
</evidence>
<dbReference type="InterPro" id="IPR009447">
    <property type="entry name" value="PIGW/GWT1"/>
</dbReference>
<dbReference type="GO" id="GO:0016020">
    <property type="term" value="C:membrane"/>
    <property type="evidence" value="ECO:0007669"/>
    <property type="project" value="UniProtKB-SubCell"/>
</dbReference>
<reference evidence="6 7" key="1">
    <citation type="submission" date="2024-01" db="EMBL/GenBank/DDBJ databases">
        <title>Genome assemblies of Stephania.</title>
        <authorList>
            <person name="Yang L."/>
        </authorList>
    </citation>
    <scope>NUCLEOTIDE SEQUENCE [LARGE SCALE GENOMIC DNA]</scope>
    <source>
        <strain evidence="6">JXDWG</strain>
        <tissue evidence="6">Leaf</tissue>
    </source>
</reference>
<feature type="transmembrane region" description="Helical" evidence="5">
    <location>
        <begin position="263"/>
        <end position="286"/>
    </location>
</feature>
<proteinExistence type="predicted"/>
<dbReference type="PANTHER" id="PTHR20661">
    <property type="entry name" value="PHOSPHATIDYLINOSITOL-GLYCAN BIOSYNTHESIS CLASS W PROTEIN"/>
    <property type="match status" value="1"/>
</dbReference>
<dbReference type="Pfam" id="PF06423">
    <property type="entry name" value="GWT1"/>
    <property type="match status" value="2"/>
</dbReference>
<dbReference type="GO" id="GO:0005783">
    <property type="term" value="C:endoplasmic reticulum"/>
    <property type="evidence" value="ECO:0007669"/>
    <property type="project" value="TreeGrafter"/>
</dbReference>
<keyword evidence="3 5" id="KW-1133">Transmembrane helix</keyword>
<keyword evidence="4 5" id="KW-0472">Membrane</keyword>
<dbReference type="PANTHER" id="PTHR20661:SF0">
    <property type="entry name" value="PHOSPHATIDYLINOSITOL-GLYCAN BIOSYNTHESIS CLASS W PROTEIN"/>
    <property type="match status" value="1"/>
</dbReference>